<keyword evidence="11 15" id="KW-1133">Transmembrane helix</keyword>
<evidence type="ECO:0000256" key="9">
    <source>
        <dbReference type="ARBA" id="ARBA00022786"/>
    </source>
</evidence>
<evidence type="ECO:0000256" key="13">
    <source>
        <dbReference type="ARBA" id="ARBA00024209"/>
    </source>
</evidence>
<comment type="subcellular location">
    <subcellularLocation>
        <location evidence="2">Membrane</location>
        <topology evidence="2">Single-pass membrane protein</topology>
    </subcellularLocation>
</comment>
<evidence type="ECO:0000256" key="5">
    <source>
        <dbReference type="ARBA" id="ARBA00022679"/>
    </source>
</evidence>
<dbReference type="InterPro" id="IPR013083">
    <property type="entry name" value="Znf_RING/FYVE/PHD"/>
</dbReference>
<evidence type="ECO:0000256" key="1">
    <source>
        <dbReference type="ARBA" id="ARBA00000900"/>
    </source>
</evidence>
<dbReference type="Pfam" id="PF13639">
    <property type="entry name" value="zf-RING_2"/>
    <property type="match status" value="1"/>
</dbReference>
<keyword evidence="18" id="KW-1185">Reference proteome</keyword>
<dbReference type="InterPro" id="IPR001841">
    <property type="entry name" value="Znf_RING"/>
</dbReference>
<comment type="similarity">
    <text evidence="13">Belongs to the RING-type zinc finger family. ATL subfamily.</text>
</comment>
<dbReference type="STRING" id="429701.A0A2G9GIU9"/>
<comment type="pathway">
    <text evidence="3">Protein modification; protein ubiquitination.</text>
</comment>
<evidence type="ECO:0000256" key="4">
    <source>
        <dbReference type="ARBA" id="ARBA00012483"/>
    </source>
</evidence>
<keyword evidence="12 15" id="KW-0472">Membrane</keyword>
<gene>
    <name evidence="17" type="ORF">CDL12_22336</name>
</gene>
<dbReference type="PROSITE" id="PS50089">
    <property type="entry name" value="ZF_RING_2"/>
    <property type="match status" value="1"/>
</dbReference>
<accession>A0A2G9GIU9</accession>
<dbReference type="Proteomes" id="UP000231279">
    <property type="component" value="Unassembled WGS sequence"/>
</dbReference>
<dbReference type="GO" id="GO:0061630">
    <property type="term" value="F:ubiquitin protein ligase activity"/>
    <property type="evidence" value="ECO:0007669"/>
    <property type="project" value="UniProtKB-EC"/>
</dbReference>
<feature type="transmembrane region" description="Helical" evidence="15">
    <location>
        <begin position="57"/>
        <end position="80"/>
    </location>
</feature>
<keyword evidence="5" id="KW-0808">Transferase</keyword>
<feature type="domain" description="RING-type" evidence="16">
    <location>
        <begin position="153"/>
        <end position="195"/>
    </location>
</feature>
<protein>
    <recommendedName>
        <fullName evidence="4">RING-type E3 ubiquitin transferase</fullName>
        <ecNumber evidence="4">2.3.2.27</ecNumber>
    </recommendedName>
</protein>
<evidence type="ECO:0000256" key="6">
    <source>
        <dbReference type="ARBA" id="ARBA00022692"/>
    </source>
</evidence>
<dbReference type="GO" id="GO:0016567">
    <property type="term" value="P:protein ubiquitination"/>
    <property type="evidence" value="ECO:0007669"/>
    <property type="project" value="UniProtKB-UniPathway"/>
</dbReference>
<keyword evidence="10" id="KW-0862">Zinc</keyword>
<dbReference type="InterPro" id="IPR044600">
    <property type="entry name" value="ATL1/ATL16-like"/>
</dbReference>
<keyword evidence="7" id="KW-0479">Metal-binding</keyword>
<dbReference type="PANTHER" id="PTHR46913:SF19">
    <property type="entry name" value="RING-TYPE E3 UBIQUITIN TRANSFERASE"/>
    <property type="match status" value="1"/>
</dbReference>
<evidence type="ECO:0000256" key="10">
    <source>
        <dbReference type="ARBA" id="ARBA00022833"/>
    </source>
</evidence>
<evidence type="ECO:0000256" key="8">
    <source>
        <dbReference type="ARBA" id="ARBA00022771"/>
    </source>
</evidence>
<keyword evidence="6 15" id="KW-0812">Transmembrane</keyword>
<dbReference type="PANTHER" id="PTHR46913">
    <property type="entry name" value="RING-H2 FINGER PROTEIN ATL16"/>
    <property type="match status" value="1"/>
</dbReference>
<dbReference type="AlphaFoldDB" id="A0A2G9GIU9"/>
<reference evidence="18" key="1">
    <citation type="journal article" date="2018" name="Gigascience">
        <title>Genome assembly of the Pink Ipe (Handroanthus impetiginosus, Bignoniaceae), a highly valued, ecologically keystone Neotropical timber forest tree.</title>
        <authorList>
            <person name="Silva-Junior O.B."/>
            <person name="Grattapaglia D."/>
            <person name="Novaes E."/>
            <person name="Collevatti R.G."/>
        </authorList>
    </citation>
    <scope>NUCLEOTIDE SEQUENCE [LARGE SCALE GENOMIC DNA]</scope>
    <source>
        <strain evidence="18">cv. UFG-1</strain>
    </source>
</reference>
<proteinExistence type="inferred from homology"/>
<dbReference type="SUPFAM" id="SSF57850">
    <property type="entry name" value="RING/U-box"/>
    <property type="match status" value="1"/>
</dbReference>
<dbReference type="CDD" id="cd16461">
    <property type="entry name" value="RING-H2_EL5-like"/>
    <property type="match status" value="1"/>
</dbReference>
<dbReference type="OrthoDB" id="9984778at2759"/>
<evidence type="ECO:0000256" key="12">
    <source>
        <dbReference type="ARBA" id="ARBA00023136"/>
    </source>
</evidence>
<evidence type="ECO:0000256" key="7">
    <source>
        <dbReference type="ARBA" id="ARBA00022723"/>
    </source>
</evidence>
<dbReference type="FunFam" id="3.30.40.10:FF:000233">
    <property type="entry name" value="RING-H2 finger protein ATL54"/>
    <property type="match status" value="1"/>
</dbReference>
<dbReference type="Gene3D" id="3.30.40.10">
    <property type="entry name" value="Zinc/RING finger domain, C3HC4 (zinc finger)"/>
    <property type="match status" value="1"/>
</dbReference>
<evidence type="ECO:0000259" key="16">
    <source>
        <dbReference type="PROSITE" id="PS50089"/>
    </source>
</evidence>
<evidence type="ECO:0000256" key="15">
    <source>
        <dbReference type="SAM" id="Phobius"/>
    </source>
</evidence>
<evidence type="ECO:0000313" key="17">
    <source>
        <dbReference type="EMBL" id="PIN05125.1"/>
    </source>
</evidence>
<keyword evidence="9" id="KW-0833">Ubl conjugation pathway</keyword>
<evidence type="ECO:0000256" key="3">
    <source>
        <dbReference type="ARBA" id="ARBA00004906"/>
    </source>
</evidence>
<organism evidence="17 18">
    <name type="scientific">Handroanthus impetiginosus</name>
    <dbReference type="NCBI Taxonomy" id="429701"/>
    <lineage>
        <taxon>Eukaryota</taxon>
        <taxon>Viridiplantae</taxon>
        <taxon>Streptophyta</taxon>
        <taxon>Embryophyta</taxon>
        <taxon>Tracheophyta</taxon>
        <taxon>Spermatophyta</taxon>
        <taxon>Magnoliopsida</taxon>
        <taxon>eudicotyledons</taxon>
        <taxon>Gunneridae</taxon>
        <taxon>Pentapetalae</taxon>
        <taxon>asterids</taxon>
        <taxon>lamiids</taxon>
        <taxon>Lamiales</taxon>
        <taxon>Bignoniaceae</taxon>
        <taxon>Crescentiina</taxon>
        <taxon>Tabebuia alliance</taxon>
        <taxon>Handroanthus</taxon>
    </lineage>
</organism>
<evidence type="ECO:0000256" key="11">
    <source>
        <dbReference type="ARBA" id="ARBA00022989"/>
    </source>
</evidence>
<evidence type="ECO:0000256" key="2">
    <source>
        <dbReference type="ARBA" id="ARBA00004167"/>
    </source>
</evidence>
<dbReference type="UniPathway" id="UPA00143"/>
<dbReference type="EMBL" id="NKXS01004891">
    <property type="protein sequence ID" value="PIN05125.1"/>
    <property type="molecule type" value="Genomic_DNA"/>
</dbReference>
<evidence type="ECO:0000313" key="18">
    <source>
        <dbReference type="Proteomes" id="UP000231279"/>
    </source>
</evidence>
<sequence length="307" mass="34899">MNISSFGSPNIWAQYMNNKDCSQGFCSLYCPQWCFIIFPPPPPFEDFPDNNTSSPKFSPFVIIIIGILAGAFLLVSYYAIISKYCSHRFSSSARAEHENNHDPDVELGDGDQDEPTVHEPWFVTTNGLDEALIRSIAVVKYKRGQGIIEGSDCCVCLSEFEEDDRLRLLPKCSHAFHLPCIDTWLKSHSNCPLCRANIAFLDSRSSPHPNEALTQSHGEVENVTVVENVEIDMNRETSLIRRSVSMDCICEERLSMADVLLLVRDDEEDCERGDDTNRNRRMWRRSYSSGRWFFSKCGRASNSVIPF</sequence>
<name>A0A2G9GIU9_9LAMI</name>
<dbReference type="EC" id="2.3.2.27" evidence="4"/>
<comment type="catalytic activity">
    <reaction evidence="1">
        <text>S-ubiquitinyl-[E2 ubiquitin-conjugating enzyme]-L-cysteine + [acceptor protein]-L-lysine = [E2 ubiquitin-conjugating enzyme]-L-cysteine + N(6)-ubiquitinyl-[acceptor protein]-L-lysine.</text>
        <dbReference type="EC" id="2.3.2.27"/>
    </reaction>
</comment>
<keyword evidence="8 14" id="KW-0863">Zinc-finger</keyword>
<dbReference type="GO" id="GO:0008270">
    <property type="term" value="F:zinc ion binding"/>
    <property type="evidence" value="ECO:0007669"/>
    <property type="project" value="UniProtKB-KW"/>
</dbReference>
<dbReference type="GO" id="GO:0016020">
    <property type="term" value="C:membrane"/>
    <property type="evidence" value="ECO:0007669"/>
    <property type="project" value="UniProtKB-SubCell"/>
</dbReference>
<dbReference type="SMART" id="SM00184">
    <property type="entry name" value="RING"/>
    <property type="match status" value="1"/>
</dbReference>
<evidence type="ECO:0000256" key="14">
    <source>
        <dbReference type="PROSITE-ProRule" id="PRU00175"/>
    </source>
</evidence>
<comment type="caution">
    <text evidence="17">The sequence shown here is derived from an EMBL/GenBank/DDBJ whole genome shotgun (WGS) entry which is preliminary data.</text>
</comment>